<organism evidence="1 2">
    <name type="scientific">Brassicogethes aeneus</name>
    <name type="common">Rape pollen beetle</name>
    <name type="synonym">Meligethes aeneus</name>
    <dbReference type="NCBI Taxonomy" id="1431903"/>
    <lineage>
        <taxon>Eukaryota</taxon>
        <taxon>Metazoa</taxon>
        <taxon>Ecdysozoa</taxon>
        <taxon>Arthropoda</taxon>
        <taxon>Hexapoda</taxon>
        <taxon>Insecta</taxon>
        <taxon>Pterygota</taxon>
        <taxon>Neoptera</taxon>
        <taxon>Endopterygota</taxon>
        <taxon>Coleoptera</taxon>
        <taxon>Polyphaga</taxon>
        <taxon>Cucujiformia</taxon>
        <taxon>Nitidulidae</taxon>
        <taxon>Meligethinae</taxon>
        <taxon>Brassicogethes</taxon>
    </lineage>
</organism>
<dbReference type="PANTHER" id="PTHR46114:SF1">
    <property type="entry name" value="ZAD DOMAIN-CONTAINING PROTEIN"/>
    <property type="match status" value="1"/>
</dbReference>
<protein>
    <submittedName>
        <fullName evidence="1">Uncharacterized protein</fullName>
    </submittedName>
</protein>
<accession>A0A9P0B3J0</accession>
<evidence type="ECO:0000313" key="2">
    <source>
        <dbReference type="Proteomes" id="UP001154078"/>
    </source>
</evidence>
<sequence length="337" mass="39440">MLVQDTQNYQNHIQNTFTFETDPDFTPSETSNQMIPITQQWLDEVLRHLNLSKRDSEYLAQKLKQNNLLQSSVKITGYRNRHTIFQQYFTANAENTFVYCNDIGKLITEMNINYVPHKWRLFIDSSKTSLKAVLLYYNNKKPSIPIAYNTNTKETYESVRNILEAVNYNNHKWRLCCDLKMISLVCGLQGGYTKNMCFICLWNTRYKGNQYQKRDWDNRHDYVIGAANVIHNPLISPDKVLLPPLHIKLGIFKNFVKALPVEGQAFTTLRSKFPRLSAAKVKEGMFNGPDIRRLMKNYEFDRSLDPKQLVAWLAIKDVISNFLEKEYQAAVLWTLDE</sequence>
<name>A0A9P0B3J0_BRAAE</name>
<dbReference type="AlphaFoldDB" id="A0A9P0B3J0"/>
<dbReference type="PANTHER" id="PTHR46114">
    <property type="entry name" value="APPLE DOMAIN-CONTAINING PROTEIN"/>
    <property type="match status" value="1"/>
</dbReference>
<dbReference type="EMBL" id="OV121135">
    <property type="protein sequence ID" value="CAH0554542.1"/>
    <property type="molecule type" value="Genomic_DNA"/>
</dbReference>
<reference evidence="1" key="1">
    <citation type="submission" date="2021-12" db="EMBL/GenBank/DDBJ databases">
        <authorList>
            <person name="King R."/>
        </authorList>
    </citation>
    <scope>NUCLEOTIDE SEQUENCE</scope>
</reference>
<keyword evidence="2" id="KW-1185">Reference proteome</keyword>
<evidence type="ECO:0000313" key="1">
    <source>
        <dbReference type="EMBL" id="CAH0554542.1"/>
    </source>
</evidence>
<dbReference type="OrthoDB" id="6729334at2759"/>
<dbReference type="Proteomes" id="UP001154078">
    <property type="component" value="Chromosome 4"/>
</dbReference>
<proteinExistence type="predicted"/>
<gene>
    <name evidence="1" type="ORF">MELIAE_LOCUS6106</name>
</gene>